<proteinExistence type="inferred from homology"/>
<dbReference type="Pfam" id="PF00975">
    <property type="entry name" value="Thioesterase"/>
    <property type="match status" value="1"/>
</dbReference>
<name>A0ABW1EC19_9BACT</name>
<dbReference type="RefSeq" id="WP_263337711.1">
    <property type="nucleotide sequence ID" value="NZ_JAGSYH010000004.1"/>
</dbReference>
<evidence type="ECO:0000256" key="1">
    <source>
        <dbReference type="ARBA" id="ARBA00007169"/>
    </source>
</evidence>
<keyword evidence="4" id="KW-1185">Reference proteome</keyword>
<comment type="similarity">
    <text evidence="1">Belongs to the thioesterase family.</text>
</comment>
<dbReference type="SUPFAM" id="SSF53474">
    <property type="entry name" value="alpha/beta-Hydrolases"/>
    <property type="match status" value="1"/>
</dbReference>
<dbReference type="EMBL" id="JBHSPH010000002">
    <property type="protein sequence ID" value="MFC5861904.1"/>
    <property type="molecule type" value="Genomic_DNA"/>
</dbReference>
<reference evidence="4" key="1">
    <citation type="journal article" date="2019" name="Int. J. Syst. Evol. Microbiol.">
        <title>The Global Catalogue of Microorganisms (GCM) 10K type strain sequencing project: providing services to taxonomists for standard genome sequencing and annotation.</title>
        <authorList>
            <consortium name="The Broad Institute Genomics Platform"/>
            <consortium name="The Broad Institute Genome Sequencing Center for Infectious Disease"/>
            <person name="Wu L."/>
            <person name="Ma J."/>
        </authorList>
    </citation>
    <scope>NUCLEOTIDE SEQUENCE [LARGE SCALE GENOMIC DNA]</scope>
    <source>
        <strain evidence="4">JCM 4087</strain>
    </source>
</reference>
<gene>
    <name evidence="3" type="ORF">ACFPT7_06335</name>
</gene>
<feature type="domain" description="Thioesterase" evidence="2">
    <location>
        <begin position="25"/>
        <end position="237"/>
    </location>
</feature>
<dbReference type="Gene3D" id="3.40.50.1820">
    <property type="entry name" value="alpha/beta hydrolase"/>
    <property type="match status" value="1"/>
</dbReference>
<evidence type="ECO:0000259" key="2">
    <source>
        <dbReference type="Pfam" id="PF00975"/>
    </source>
</evidence>
<dbReference type="InterPro" id="IPR012223">
    <property type="entry name" value="TEII"/>
</dbReference>
<evidence type="ECO:0000313" key="3">
    <source>
        <dbReference type="EMBL" id="MFC5861904.1"/>
    </source>
</evidence>
<evidence type="ECO:0000313" key="4">
    <source>
        <dbReference type="Proteomes" id="UP001596091"/>
    </source>
</evidence>
<accession>A0ABW1EC19</accession>
<dbReference type="PANTHER" id="PTHR11487">
    <property type="entry name" value="THIOESTERASE"/>
    <property type="match status" value="1"/>
</dbReference>
<organism evidence="3 4">
    <name type="scientific">Acidicapsa dinghuensis</name>
    <dbReference type="NCBI Taxonomy" id="2218256"/>
    <lineage>
        <taxon>Bacteria</taxon>
        <taxon>Pseudomonadati</taxon>
        <taxon>Acidobacteriota</taxon>
        <taxon>Terriglobia</taxon>
        <taxon>Terriglobales</taxon>
        <taxon>Acidobacteriaceae</taxon>
        <taxon>Acidicapsa</taxon>
    </lineage>
</organism>
<sequence length="255" mass="29219">MKLPRENSTPWLQLRPTPETPQMRMFCFPHAGGGSTVYYPWNRSLPPFVQVCPIVLPGRENRVSEPSIDDFSMLLASITRHLRPWLDLPFVVFGHSMGALLAFEWVRELRRNHCPMPGWLFLSGRCAPQTPPISSPLHNKPDEEFLSELNERYRGIPDEVLSNPELLEFYLPILRADIGVIESYRYQEQEPLSIPITVFAGADDTSISWNEIMDWKLHTSARFQTQILPGGHFYPHNSLLQAMSKTLLELPLIGV</sequence>
<dbReference type="PANTHER" id="PTHR11487:SF0">
    <property type="entry name" value="S-ACYL FATTY ACID SYNTHASE THIOESTERASE, MEDIUM CHAIN"/>
    <property type="match status" value="1"/>
</dbReference>
<protein>
    <submittedName>
        <fullName evidence="3">Thioesterase II family protein</fullName>
    </submittedName>
</protein>
<dbReference type="Proteomes" id="UP001596091">
    <property type="component" value="Unassembled WGS sequence"/>
</dbReference>
<dbReference type="InterPro" id="IPR029058">
    <property type="entry name" value="AB_hydrolase_fold"/>
</dbReference>
<comment type="caution">
    <text evidence="3">The sequence shown here is derived from an EMBL/GenBank/DDBJ whole genome shotgun (WGS) entry which is preliminary data.</text>
</comment>
<dbReference type="InterPro" id="IPR001031">
    <property type="entry name" value="Thioesterase"/>
</dbReference>